<dbReference type="CDD" id="cd02872">
    <property type="entry name" value="GH18_chitolectin_chitotriosidase"/>
    <property type="match status" value="1"/>
</dbReference>
<protein>
    <submittedName>
        <fullName evidence="9">Chitinase-3-like protein 1 isoform X4</fullName>
    </submittedName>
</protein>
<feature type="region of interest" description="Disordered" evidence="5">
    <location>
        <begin position="401"/>
        <end position="430"/>
    </location>
</feature>
<dbReference type="GeneID" id="100214339"/>
<evidence type="ECO:0000256" key="5">
    <source>
        <dbReference type="SAM" id="MobiDB-lite"/>
    </source>
</evidence>
<dbReference type="Proteomes" id="UP001652625">
    <property type="component" value="Chromosome 08"/>
</dbReference>
<evidence type="ECO:0000256" key="3">
    <source>
        <dbReference type="RuleBase" id="RU000489"/>
    </source>
</evidence>
<evidence type="ECO:0000256" key="6">
    <source>
        <dbReference type="SAM" id="SignalP"/>
    </source>
</evidence>
<keyword evidence="8" id="KW-1185">Reference proteome</keyword>
<keyword evidence="6" id="KW-0732">Signal</keyword>
<dbReference type="PROSITE" id="PS51910">
    <property type="entry name" value="GH18_2"/>
    <property type="match status" value="1"/>
</dbReference>
<dbReference type="InterPro" id="IPR017853">
    <property type="entry name" value="GH"/>
</dbReference>
<dbReference type="Pfam" id="PF00704">
    <property type="entry name" value="Glyco_hydro_18"/>
    <property type="match status" value="1"/>
</dbReference>
<dbReference type="InterPro" id="IPR001579">
    <property type="entry name" value="Glyco_hydro_18_chit_AS"/>
</dbReference>
<keyword evidence="2 3" id="KW-0326">Glycosidase</keyword>
<keyword evidence="1 3" id="KW-0378">Hydrolase</keyword>
<evidence type="ECO:0000256" key="2">
    <source>
        <dbReference type="ARBA" id="ARBA00023295"/>
    </source>
</evidence>
<feature type="chain" id="PRO_5046529988" evidence="6">
    <location>
        <begin position="18"/>
        <end position="460"/>
    </location>
</feature>
<dbReference type="InterPro" id="IPR011583">
    <property type="entry name" value="Chitinase_II/V-like_cat"/>
</dbReference>
<dbReference type="Gene3D" id="3.10.50.10">
    <property type="match status" value="1"/>
</dbReference>
<dbReference type="Gene3D" id="3.20.20.80">
    <property type="entry name" value="Glycosidases"/>
    <property type="match status" value="1"/>
</dbReference>
<evidence type="ECO:0000313" key="9">
    <source>
        <dbReference type="RefSeq" id="XP_065660311.1"/>
    </source>
</evidence>
<evidence type="ECO:0000259" key="7">
    <source>
        <dbReference type="PROSITE" id="PS51910"/>
    </source>
</evidence>
<organism evidence="8 9">
    <name type="scientific">Hydra vulgaris</name>
    <name type="common">Hydra</name>
    <name type="synonym">Hydra attenuata</name>
    <dbReference type="NCBI Taxonomy" id="6087"/>
    <lineage>
        <taxon>Eukaryota</taxon>
        <taxon>Metazoa</taxon>
        <taxon>Cnidaria</taxon>
        <taxon>Hydrozoa</taxon>
        <taxon>Hydroidolina</taxon>
        <taxon>Anthoathecata</taxon>
        <taxon>Aplanulata</taxon>
        <taxon>Hydridae</taxon>
        <taxon>Hydra</taxon>
    </lineage>
</organism>
<evidence type="ECO:0000256" key="1">
    <source>
        <dbReference type="ARBA" id="ARBA00022801"/>
    </source>
</evidence>
<accession>A0ABM4CF40</accession>
<dbReference type="SMART" id="SM00636">
    <property type="entry name" value="Glyco_18"/>
    <property type="match status" value="1"/>
</dbReference>
<dbReference type="InterPro" id="IPR029070">
    <property type="entry name" value="Chitinase_insertion_sf"/>
</dbReference>
<dbReference type="PANTHER" id="PTHR11177:SF317">
    <property type="entry name" value="CHITINASE 12-RELATED"/>
    <property type="match status" value="1"/>
</dbReference>
<feature type="compositionally biased region" description="Low complexity" evidence="5">
    <location>
        <begin position="401"/>
        <end position="418"/>
    </location>
</feature>
<dbReference type="SUPFAM" id="SSF51445">
    <property type="entry name" value="(Trans)glycosidases"/>
    <property type="match status" value="1"/>
</dbReference>
<dbReference type="PROSITE" id="PS01095">
    <property type="entry name" value="GH18_1"/>
    <property type="match status" value="1"/>
</dbReference>
<proteinExistence type="inferred from homology"/>
<evidence type="ECO:0000313" key="8">
    <source>
        <dbReference type="Proteomes" id="UP001652625"/>
    </source>
</evidence>
<dbReference type="SUPFAM" id="SSF54556">
    <property type="entry name" value="Chitinase insertion domain"/>
    <property type="match status" value="1"/>
</dbReference>
<feature type="signal peptide" evidence="6">
    <location>
        <begin position="1"/>
        <end position="17"/>
    </location>
</feature>
<dbReference type="RefSeq" id="XP_065660311.1">
    <property type="nucleotide sequence ID" value="XM_065804239.1"/>
</dbReference>
<gene>
    <name evidence="9" type="primary">LOC100214339</name>
</gene>
<evidence type="ECO:0000256" key="4">
    <source>
        <dbReference type="RuleBase" id="RU004453"/>
    </source>
</evidence>
<feature type="domain" description="GH18" evidence="7">
    <location>
        <begin position="20"/>
        <end position="395"/>
    </location>
</feature>
<reference evidence="9" key="1">
    <citation type="submission" date="2025-08" db="UniProtKB">
        <authorList>
            <consortium name="RefSeq"/>
        </authorList>
    </citation>
    <scope>IDENTIFICATION</scope>
</reference>
<dbReference type="InterPro" id="IPR050314">
    <property type="entry name" value="Glycosyl_Hydrlase_18"/>
</dbReference>
<sequence>MITVAVLVAFLAASVTASNYIRVCYYTNWAQYRPEPMKFFPENIDPFLCTHIMYSFAKITNYNKLDMYEWNDDKMYPRVMALKQKNPNLKIFLAVGGWNHENGDTSKFSVMVNSQSNRQAFIKSTVELLRQWDFDGFDLDWEYPAGRGNSPPGDKQMFTLLCKELIQAFDKDAVARQKPRLQLSAAVSASHLGIDAGYEAKELGDYLDILNLMTYDLHGIWDKVTGHHTAMAGDGVNAPNRKEFTIPYAVDHWINRGFPAKKIALGLGTYGRAFFLKNPSDNGLGAPIEDRDWNKAPKGEFTREEGFLAYYEICKMDLTVVQDSVVDAPYGYKEKTWVGYDDEASLKKKVESQIFKKGLAGAMFWCLDLDDFNGRHCGQGRYPLMSSVAKLLGGYVPPVEPTFSPTTKGPSTPSKSSTATDRPATNPPSGACKAIDARVKDQWCNDNCPKGYCPTEFCKC</sequence>
<name>A0ABM4CF40_HYDVU</name>
<dbReference type="PANTHER" id="PTHR11177">
    <property type="entry name" value="CHITINASE"/>
    <property type="match status" value="1"/>
</dbReference>
<dbReference type="InterPro" id="IPR001223">
    <property type="entry name" value="Glyco_hydro18_cat"/>
</dbReference>
<comment type="similarity">
    <text evidence="4">Belongs to the glycosyl hydrolase 18 family.</text>
</comment>